<evidence type="ECO:0000256" key="1">
    <source>
        <dbReference type="ARBA" id="ARBA00001947"/>
    </source>
</evidence>
<evidence type="ECO:0000256" key="4">
    <source>
        <dbReference type="ARBA" id="ARBA00012832"/>
    </source>
</evidence>
<evidence type="ECO:0000256" key="7">
    <source>
        <dbReference type="ARBA" id="ARBA00022723"/>
    </source>
</evidence>
<dbReference type="NCBIfam" id="TIGR00435">
    <property type="entry name" value="cysS"/>
    <property type="match status" value="1"/>
</dbReference>
<dbReference type="SUPFAM" id="SSF52374">
    <property type="entry name" value="Nucleotidylyl transferase"/>
    <property type="match status" value="1"/>
</dbReference>
<dbReference type="GO" id="GO:0005737">
    <property type="term" value="C:cytoplasm"/>
    <property type="evidence" value="ECO:0007669"/>
    <property type="project" value="UniProtKB-SubCell"/>
</dbReference>
<evidence type="ECO:0000256" key="13">
    <source>
        <dbReference type="ARBA" id="ARBA00031499"/>
    </source>
</evidence>
<dbReference type="OrthoDB" id="438179at2759"/>
<organism evidence="17 18">
    <name type="scientific">Pseudo-nitzschia multistriata</name>
    <dbReference type="NCBI Taxonomy" id="183589"/>
    <lineage>
        <taxon>Eukaryota</taxon>
        <taxon>Sar</taxon>
        <taxon>Stramenopiles</taxon>
        <taxon>Ochrophyta</taxon>
        <taxon>Bacillariophyta</taxon>
        <taxon>Bacillariophyceae</taxon>
        <taxon>Bacillariophycidae</taxon>
        <taxon>Bacillariales</taxon>
        <taxon>Bacillariaceae</taxon>
        <taxon>Pseudo-nitzschia</taxon>
    </lineage>
</organism>
<dbReference type="InterPro" id="IPR032678">
    <property type="entry name" value="tRNA-synt_1_cat_dom"/>
</dbReference>
<evidence type="ECO:0000256" key="8">
    <source>
        <dbReference type="ARBA" id="ARBA00022741"/>
    </source>
</evidence>
<name>A0A448Z784_9STRA</name>
<evidence type="ECO:0000259" key="15">
    <source>
        <dbReference type="Pfam" id="PF01406"/>
    </source>
</evidence>
<evidence type="ECO:0000256" key="10">
    <source>
        <dbReference type="ARBA" id="ARBA00022840"/>
    </source>
</evidence>
<keyword evidence="18" id="KW-1185">Reference proteome</keyword>
<evidence type="ECO:0000259" key="16">
    <source>
        <dbReference type="Pfam" id="PF09190"/>
    </source>
</evidence>
<dbReference type="CDD" id="cd00672">
    <property type="entry name" value="CysRS_core"/>
    <property type="match status" value="1"/>
</dbReference>
<feature type="domain" description="tRNA synthetases class I catalytic" evidence="15">
    <location>
        <begin position="49"/>
        <end position="468"/>
    </location>
</feature>
<dbReference type="HAMAP" id="MF_00041">
    <property type="entry name" value="Cys_tRNA_synth"/>
    <property type="match status" value="1"/>
</dbReference>
<evidence type="ECO:0000256" key="5">
    <source>
        <dbReference type="ARBA" id="ARBA00022490"/>
    </source>
</evidence>
<sequence length="779" mass="88293">MPSCPSGLCKDPIQPDGRAKWYPPENPSNLPDLKVHNSLTDDLDLFTPRVGRTVTWYTCGPTVYDSCHMGHARAYLTFDILRRIMEDYFHYDLLYQVNITDVDDKIILRARQNKLLEDYTKKSLEAKDLQAVEAYVETAMAGFRQKLEKKVSELKEPLPEGTPSKQIEKREEALKEAEFKESQFCEVELAVKSVKEKEGRTIEDLIAASRDALAAQLDKEHGSSVTDRKIYEDHARKFEREFFEDMAALGVREPDVVTRVTEYVPQIVDFIQKIIDNGCAYESKGSVYFNTNDFKSVGHEYRKLKPGVDTTAEEMAEGEGALASGDTEKKHPNDFALWKASKPGEPSWESPWGPGRPGWHIECSVMASDVIGDNIDIHGGGADLMFPHHDNEMAQSEAFHQCCQWVNYFLHAGHLHIKGLKMSKSLKNFITIRQALQEHTPRQLRLMFLMQSWDKPMNYSDQTVDDAKAKEKYFKNFFGSVKSVLRNDFVKEFQGYTTADRTLMTILHDTQAKVHAALKDNFNTSAVIQYLVELVQECNKYLNPETKPKNLMVKKVAIYLTKILRVLGVVQGSDIIGFGESGTEGGASKEDTISPFVDAFVDFREQVRVTAKSKGSPGDFLKHCDDIRDETLANLGIRIEDSADKSIWKLDDPKVIRKEIEEKRRMALEVAQKKLVAKFDRLTTDLKKSKQASVPPAELFKVGENAEKWGTYDDDGKPLTTKDGKELSKSQQKSLKKESNNHEKAHQKLLKAAGEDGIEKYIAGIEQQLAELKIQLESN</sequence>
<dbReference type="Pfam" id="PF09190">
    <property type="entry name" value="DALR_2"/>
    <property type="match status" value="1"/>
</dbReference>
<dbReference type="EMBL" id="CAACVS010000147">
    <property type="protein sequence ID" value="VEU37893.1"/>
    <property type="molecule type" value="Genomic_DNA"/>
</dbReference>
<comment type="cofactor">
    <cofactor evidence="1">
        <name>Zn(2+)</name>
        <dbReference type="ChEBI" id="CHEBI:29105"/>
    </cofactor>
</comment>
<evidence type="ECO:0000256" key="2">
    <source>
        <dbReference type="ARBA" id="ARBA00004496"/>
    </source>
</evidence>
<dbReference type="PANTHER" id="PTHR10890:SF3">
    <property type="entry name" value="CYSTEINE--TRNA LIGASE, CYTOPLASMIC"/>
    <property type="match status" value="1"/>
</dbReference>
<evidence type="ECO:0000256" key="11">
    <source>
        <dbReference type="ARBA" id="ARBA00022917"/>
    </source>
</evidence>
<evidence type="ECO:0000256" key="9">
    <source>
        <dbReference type="ARBA" id="ARBA00022833"/>
    </source>
</evidence>
<dbReference type="InterPro" id="IPR009080">
    <property type="entry name" value="tRNAsynth_Ia_anticodon-bd"/>
</dbReference>
<evidence type="ECO:0000313" key="17">
    <source>
        <dbReference type="EMBL" id="VEU37893.1"/>
    </source>
</evidence>
<keyword evidence="9" id="KW-0862">Zinc</keyword>
<feature type="domain" description="Cysteinyl-tRNA synthetase class Ia DALR" evidence="16">
    <location>
        <begin position="513"/>
        <end position="571"/>
    </location>
</feature>
<dbReference type="GO" id="GO:0006423">
    <property type="term" value="P:cysteinyl-tRNA aminoacylation"/>
    <property type="evidence" value="ECO:0007669"/>
    <property type="project" value="InterPro"/>
</dbReference>
<dbReference type="GO" id="GO:0005524">
    <property type="term" value="F:ATP binding"/>
    <property type="evidence" value="ECO:0007669"/>
    <property type="project" value="UniProtKB-KW"/>
</dbReference>
<dbReference type="Gene3D" id="3.40.50.620">
    <property type="entry name" value="HUPs"/>
    <property type="match status" value="2"/>
</dbReference>
<evidence type="ECO:0000256" key="3">
    <source>
        <dbReference type="ARBA" id="ARBA00005594"/>
    </source>
</evidence>
<dbReference type="Pfam" id="PF01406">
    <property type="entry name" value="tRNA-synt_1e"/>
    <property type="match status" value="1"/>
</dbReference>
<comment type="subcellular location">
    <subcellularLocation>
        <location evidence="2">Cytoplasm</location>
    </subcellularLocation>
</comment>
<reference evidence="17 18" key="1">
    <citation type="submission" date="2019-01" db="EMBL/GenBank/DDBJ databases">
        <authorList>
            <person name="Ferrante I. M."/>
        </authorList>
    </citation>
    <scope>NUCLEOTIDE SEQUENCE [LARGE SCALE GENOMIC DNA]</scope>
    <source>
        <strain evidence="17 18">B856</strain>
    </source>
</reference>
<dbReference type="InterPro" id="IPR024909">
    <property type="entry name" value="Cys-tRNA/MSH_ligase"/>
</dbReference>
<dbReference type="SUPFAM" id="SSF47323">
    <property type="entry name" value="Anticodon-binding domain of a subclass of class I aminoacyl-tRNA synthetases"/>
    <property type="match status" value="1"/>
</dbReference>
<keyword evidence="6" id="KW-0436">Ligase</keyword>
<dbReference type="GO" id="GO:0046872">
    <property type="term" value="F:metal ion binding"/>
    <property type="evidence" value="ECO:0007669"/>
    <property type="project" value="UniProtKB-KW"/>
</dbReference>
<comment type="similarity">
    <text evidence="3">Belongs to the class-I aminoacyl-tRNA synthetase family.</text>
</comment>
<dbReference type="GO" id="GO:0004817">
    <property type="term" value="F:cysteine-tRNA ligase activity"/>
    <property type="evidence" value="ECO:0007669"/>
    <property type="project" value="UniProtKB-EC"/>
</dbReference>
<feature type="region of interest" description="Disordered" evidence="14">
    <location>
        <begin position="711"/>
        <end position="747"/>
    </location>
</feature>
<dbReference type="PRINTS" id="PR00983">
    <property type="entry name" value="TRNASYNTHCYS"/>
</dbReference>
<dbReference type="InterPro" id="IPR015803">
    <property type="entry name" value="Cys-tRNA-ligase"/>
</dbReference>
<dbReference type="InterPro" id="IPR014729">
    <property type="entry name" value="Rossmann-like_a/b/a_fold"/>
</dbReference>
<feature type="compositionally biased region" description="Basic and acidic residues" evidence="14">
    <location>
        <begin position="735"/>
        <end position="746"/>
    </location>
</feature>
<evidence type="ECO:0000256" key="12">
    <source>
        <dbReference type="ARBA" id="ARBA00023146"/>
    </source>
</evidence>
<evidence type="ECO:0000256" key="6">
    <source>
        <dbReference type="ARBA" id="ARBA00022598"/>
    </source>
</evidence>
<dbReference type="Proteomes" id="UP000291116">
    <property type="component" value="Unassembled WGS sequence"/>
</dbReference>
<protein>
    <recommendedName>
        <fullName evidence="4">cysteine--tRNA ligase</fullName>
        <ecNumber evidence="4">6.1.1.16</ecNumber>
    </recommendedName>
    <alternativeName>
        <fullName evidence="13">Cysteinyl-tRNA synthetase</fullName>
    </alternativeName>
</protein>
<dbReference type="PANTHER" id="PTHR10890">
    <property type="entry name" value="CYSTEINYL-TRNA SYNTHETASE"/>
    <property type="match status" value="1"/>
</dbReference>
<evidence type="ECO:0000313" key="18">
    <source>
        <dbReference type="Proteomes" id="UP000291116"/>
    </source>
</evidence>
<dbReference type="EC" id="6.1.1.16" evidence="4"/>
<keyword evidence="11" id="KW-0648">Protein biosynthesis</keyword>
<dbReference type="AlphaFoldDB" id="A0A448Z784"/>
<dbReference type="InterPro" id="IPR015273">
    <property type="entry name" value="Cys-tRNA-synt_Ia_DALR"/>
</dbReference>
<accession>A0A448Z784</accession>
<proteinExistence type="inferred from homology"/>
<keyword evidence="7" id="KW-0479">Metal-binding</keyword>
<keyword evidence="12" id="KW-0030">Aminoacyl-tRNA synthetase</keyword>
<feature type="compositionally biased region" description="Basic and acidic residues" evidence="14">
    <location>
        <begin position="711"/>
        <end position="728"/>
    </location>
</feature>
<evidence type="ECO:0000256" key="14">
    <source>
        <dbReference type="SAM" id="MobiDB-lite"/>
    </source>
</evidence>
<keyword evidence="10" id="KW-0067">ATP-binding</keyword>
<dbReference type="Gene3D" id="1.20.120.1910">
    <property type="entry name" value="Cysteine-tRNA ligase, C-terminal anti-codon recognition domain"/>
    <property type="match status" value="1"/>
</dbReference>
<keyword evidence="5" id="KW-0963">Cytoplasm</keyword>
<keyword evidence="8" id="KW-0547">Nucleotide-binding</keyword>
<gene>
    <name evidence="17" type="ORF">PSNMU_V1.4_AUG-EV-PASAV3_0047050</name>
</gene>